<evidence type="ECO:0000313" key="2">
    <source>
        <dbReference type="EMBL" id="WAC02960.1"/>
    </source>
</evidence>
<protein>
    <submittedName>
        <fullName evidence="2">Uncharacterized protein</fullName>
    </submittedName>
</protein>
<keyword evidence="1" id="KW-1133">Transmembrane helix</keyword>
<dbReference type="RefSeq" id="WP_267677557.1">
    <property type="nucleotide sequence ID" value="NZ_CP113088.1"/>
</dbReference>
<keyword evidence="3" id="KW-1185">Reference proteome</keyword>
<dbReference type="KEGG" id="lnu:N7U66_04845"/>
<proteinExistence type="predicted"/>
<name>A0A9E8SHQ7_9FLAO</name>
<accession>A0A9E8SHQ7</accession>
<keyword evidence="1" id="KW-0472">Membrane</keyword>
<evidence type="ECO:0000256" key="1">
    <source>
        <dbReference type="SAM" id="Phobius"/>
    </source>
</evidence>
<gene>
    <name evidence="2" type="ORF">N7U66_04845</name>
</gene>
<dbReference type="Proteomes" id="UP001164705">
    <property type="component" value="Chromosome"/>
</dbReference>
<keyword evidence="1" id="KW-0812">Transmembrane</keyword>
<feature type="transmembrane region" description="Helical" evidence="1">
    <location>
        <begin position="6"/>
        <end position="25"/>
    </location>
</feature>
<reference evidence="2" key="1">
    <citation type="submission" date="2022-11" db="EMBL/GenBank/DDBJ databases">
        <title>Lacinutrix neustonica HL-RS19T sp. nov., isolated from the surface microlayer sample of brackish Lake Shihwa.</title>
        <authorList>
            <person name="Choi J.Y."/>
            <person name="Hwang C.Y."/>
        </authorList>
    </citation>
    <scope>NUCLEOTIDE SEQUENCE</scope>
    <source>
        <strain evidence="2">HL-RS19</strain>
    </source>
</reference>
<dbReference type="AlphaFoldDB" id="A0A9E8SHQ7"/>
<evidence type="ECO:0000313" key="3">
    <source>
        <dbReference type="Proteomes" id="UP001164705"/>
    </source>
</evidence>
<sequence>MGVLEKITFILFVGAIIFVWNKYAVTKLVKEVVRKNPNNNWLADKQSIITKGFQSFYWTAYAILIVSFLISD</sequence>
<feature type="transmembrane region" description="Helical" evidence="1">
    <location>
        <begin position="55"/>
        <end position="71"/>
    </location>
</feature>
<organism evidence="2 3">
    <name type="scientific">Lacinutrix neustonica</name>
    <dbReference type="NCBI Taxonomy" id="2980107"/>
    <lineage>
        <taxon>Bacteria</taxon>
        <taxon>Pseudomonadati</taxon>
        <taxon>Bacteroidota</taxon>
        <taxon>Flavobacteriia</taxon>
        <taxon>Flavobacteriales</taxon>
        <taxon>Flavobacteriaceae</taxon>
        <taxon>Lacinutrix</taxon>
    </lineage>
</organism>
<dbReference type="EMBL" id="CP113088">
    <property type="protein sequence ID" value="WAC02960.1"/>
    <property type="molecule type" value="Genomic_DNA"/>
</dbReference>